<keyword evidence="2 5" id="KW-0548">Nucleotidyltransferase</keyword>
<dbReference type="Gene3D" id="3.40.50.620">
    <property type="entry name" value="HUPs"/>
    <property type="match status" value="1"/>
</dbReference>
<gene>
    <name evidence="5" type="primary">tagD</name>
    <name evidence="5" type="ORF">DEX24_09745</name>
</gene>
<dbReference type="PANTHER" id="PTHR43793:SF1">
    <property type="entry name" value="FAD SYNTHASE"/>
    <property type="match status" value="1"/>
</dbReference>
<dbReference type="GO" id="GO:0047348">
    <property type="term" value="F:glycerol-3-phosphate cytidylyltransferase activity"/>
    <property type="evidence" value="ECO:0007669"/>
    <property type="project" value="UniProtKB-UniRule"/>
</dbReference>
<name>A0A2U3AKZ3_9BACL</name>
<dbReference type="NCBIfam" id="TIGR00125">
    <property type="entry name" value="cyt_tran_rel"/>
    <property type="match status" value="1"/>
</dbReference>
<dbReference type="CDD" id="cd02171">
    <property type="entry name" value="G3P_Cytidylyltransferase"/>
    <property type="match status" value="1"/>
</dbReference>
<comment type="caution">
    <text evidence="5">The sequence shown here is derived from an EMBL/GenBank/DDBJ whole genome shotgun (WGS) entry which is preliminary data.</text>
</comment>
<reference evidence="5 6" key="1">
    <citation type="submission" date="2018-05" db="EMBL/GenBank/DDBJ databases">
        <title>Kurthia sibirica genome sequence.</title>
        <authorList>
            <person name="Maclea K.S."/>
            <person name="Goen A.E."/>
        </authorList>
    </citation>
    <scope>NUCLEOTIDE SEQUENCE [LARGE SCALE GENOMIC DNA]</scope>
    <source>
        <strain evidence="5 6">ATCC 49154</strain>
    </source>
</reference>
<dbReference type="GO" id="GO:0046872">
    <property type="term" value="F:metal ion binding"/>
    <property type="evidence" value="ECO:0007669"/>
    <property type="project" value="InterPro"/>
</dbReference>
<organism evidence="5 6">
    <name type="scientific">Kurthia sibirica</name>
    <dbReference type="NCBI Taxonomy" id="202750"/>
    <lineage>
        <taxon>Bacteria</taxon>
        <taxon>Bacillati</taxon>
        <taxon>Bacillota</taxon>
        <taxon>Bacilli</taxon>
        <taxon>Bacillales</taxon>
        <taxon>Caryophanaceae</taxon>
        <taxon>Kurthia</taxon>
    </lineage>
</organism>
<dbReference type="AlphaFoldDB" id="A0A2U3AKZ3"/>
<evidence type="ECO:0000256" key="3">
    <source>
        <dbReference type="NCBIfam" id="TIGR01518"/>
    </source>
</evidence>
<dbReference type="PANTHER" id="PTHR43793">
    <property type="entry name" value="FAD SYNTHASE"/>
    <property type="match status" value="1"/>
</dbReference>
<dbReference type="NCBIfam" id="TIGR01518">
    <property type="entry name" value="g3p_cytidyltrns"/>
    <property type="match status" value="1"/>
</dbReference>
<feature type="domain" description="Cytidyltransferase-like" evidence="4">
    <location>
        <begin position="5"/>
        <end position="124"/>
    </location>
</feature>
<dbReference type="OrthoDB" id="9802794at2"/>
<keyword evidence="1 5" id="KW-0808">Transferase</keyword>
<dbReference type="EC" id="2.7.7.39" evidence="3"/>
<evidence type="ECO:0000313" key="5">
    <source>
        <dbReference type="EMBL" id="PWI25208.1"/>
    </source>
</evidence>
<evidence type="ECO:0000256" key="1">
    <source>
        <dbReference type="ARBA" id="ARBA00022679"/>
    </source>
</evidence>
<evidence type="ECO:0000256" key="2">
    <source>
        <dbReference type="ARBA" id="ARBA00022695"/>
    </source>
</evidence>
<dbReference type="InterPro" id="IPR006409">
    <property type="entry name" value="G3P_cytidylTrfase"/>
</dbReference>
<dbReference type="InterPro" id="IPR050385">
    <property type="entry name" value="Archaeal_FAD_synthase"/>
</dbReference>
<dbReference type="GO" id="GO:0019350">
    <property type="term" value="P:teichoic acid biosynthetic process"/>
    <property type="evidence" value="ECO:0007669"/>
    <property type="project" value="InterPro"/>
</dbReference>
<dbReference type="SUPFAM" id="SSF52374">
    <property type="entry name" value="Nucleotidylyl transferase"/>
    <property type="match status" value="1"/>
</dbReference>
<dbReference type="Proteomes" id="UP000245938">
    <property type="component" value="Unassembled WGS sequence"/>
</dbReference>
<evidence type="ECO:0000259" key="4">
    <source>
        <dbReference type="Pfam" id="PF01467"/>
    </source>
</evidence>
<evidence type="ECO:0000313" key="6">
    <source>
        <dbReference type="Proteomes" id="UP000245938"/>
    </source>
</evidence>
<accession>A0A2U3AKZ3</accession>
<dbReference type="Pfam" id="PF01467">
    <property type="entry name" value="CTP_transf_like"/>
    <property type="match status" value="1"/>
</dbReference>
<keyword evidence="6" id="KW-1185">Reference proteome</keyword>
<dbReference type="RefSeq" id="WP_109306241.1">
    <property type="nucleotide sequence ID" value="NZ_BJUF01000053.1"/>
</dbReference>
<dbReference type="GO" id="GO:0005737">
    <property type="term" value="C:cytoplasm"/>
    <property type="evidence" value="ECO:0007669"/>
    <property type="project" value="InterPro"/>
</dbReference>
<sequence>MKTVITYGTFDLLHVGHINILRRAKAMGDYLIVAISSDEFNALKGKKAYYSFADRKEILEAIKYVDKVIPEDNWEQKVQDVQKYNVDQFVMGHDWEGKFDFLAEHCEVTYLPRTEGISTTKIKEDLMTQAQK</sequence>
<dbReference type="InterPro" id="IPR004821">
    <property type="entry name" value="Cyt_trans-like"/>
</dbReference>
<protein>
    <recommendedName>
        <fullName evidence="3">Glycerol-3-phosphate cytidylyltransferase</fullName>
        <ecNumber evidence="3">2.7.7.39</ecNumber>
    </recommendedName>
</protein>
<proteinExistence type="predicted"/>
<dbReference type="EMBL" id="QFVR01000011">
    <property type="protein sequence ID" value="PWI25208.1"/>
    <property type="molecule type" value="Genomic_DNA"/>
</dbReference>
<dbReference type="InterPro" id="IPR014729">
    <property type="entry name" value="Rossmann-like_a/b/a_fold"/>
</dbReference>